<protein>
    <submittedName>
        <fullName evidence="1">Uncharacterized protein</fullName>
    </submittedName>
</protein>
<dbReference type="EMBL" id="NKHU02000152">
    <property type="protein sequence ID" value="RHZ51029.1"/>
    <property type="molecule type" value="Genomic_DNA"/>
</dbReference>
<dbReference type="AlphaFoldDB" id="A0A397GLA5"/>
<accession>A0A397GLA5</accession>
<proteinExistence type="predicted"/>
<dbReference type="VEuPathDB" id="FungiDB:CDV56_105553"/>
<evidence type="ECO:0000313" key="2">
    <source>
        <dbReference type="Proteomes" id="UP000215305"/>
    </source>
</evidence>
<gene>
    <name evidence="1" type="ORF">CDV56_105553</name>
</gene>
<dbReference type="Proteomes" id="UP000215305">
    <property type="component" value="Unassembled WGS sequence"/>
</dbReference>
<dbReference type="RefSeq" id="XP_026612910.1">
    <property type="nucleotide sequence ID" value="XM_026759172.1"/>
</dbReference>
<comment type="caution">
    <text evidence="1">The sequence shown here is derived from an EMBL/GenBank/DDBJ whole genome shotgun (WGS) entry which is preliminary data.</text>
</comment>
<evidence type="ECO:0000313" key="1">
    <source>
        <dbReference type="EMBL" id="RHZ51029.1"/>
    </source>
</evidence>
<reference evidence="1" key="1">
    <citation type="submission" date="2018-08" db="EMBL/GenBank/DDBJ databases">
        <title>Draft genome sequence of azole-resistant Aspergillus thermomutatus (Neosartorya pseudofischeri) strain HMR AF 39, isolated from a human nasal aspirate.</title>
        <authorList>
            <person name="Parent-Michaud M."/>
            <person name="Dufresne P.J."/>
            <person name="Fournier E."/>
            <person name="Martineau C."/>
            <person name="Moreira S."/>
            <person name="Perkins V."/>
            <person name="De Repentigny L."/>
            <person name="Dufresne S.F."/>
        </authorList>
    </citation>
    <scope>NUCLEOTIDE SEQUENCE [LARGE SCALE GENOMIC DNA]</scope>
    <source>
        <strain evidence="1">HMR AF 39</strain>
    </source>
</reference>
<dbReference type="GeneID" id="38127527"/>
<organism evidence="1 2">
    <name type="scientific">Aspergillus thermomutatus</name>
    <name type="common">Neosartorya pseudofischeri</name>
    <dbReference type="NCBI Taxonomy" id="41047"/>
    <lineage>
        <taxon>Eukaryota</taxon>
        <taxon>Fungi</taxon>
        <taxon>Dikarya</taxon>
        <taxon>Ascomycota</taxon>
        <taxon>Pezizomycotina</taxon>
        <taxon>Eurotiomycetes</taxon>
        <taxon>Eurotiomycetidae</taxon>
        <taxon>Eurotiales</taxon>
        <taxon>Aspergillaceae</taxon>
        <taxon>Aspergillus</taxon>
        <taxon>Aspergillus subgen. Fumigati</taxon>
    </lineage>
</organism>
<name>A0A397GLA5_ASPTH</name>
<sequence>MTNTTQPSATDADETMRLAVEQFRTKMESSNRQFLQDRMDEIEAMNLPTEEEKLKKMRPYWPNLGIKGEDPWKNCDPVGPVRQSREERNVTRLADVKALYHEYMDGTLPPTLLTEEWRRMYLETVQSVCNEAAFRDEEDEDFQIPLCHELGSFIKYADGVHDLDFRRSGIAPFEPTFSIGILDYTIKDNLAVFALPAPDISRAREDLKCSLQEFLCDETFIDGTVDEDLEVKVGFITGTGCRNGYDKWYSAYLYCRRYVDDSDPSHKDWAWRVVVFQAHGENPTTLYGRKPRFDSIPEFLEWYSSWLEHLDLDQVRKDVRGPEYDGDDDFWPAYGCVSNG</sequence>
<dbReference type="OrthoDB" id="4403049at2759"/>
<keyword evidence="2" id="KW-1185">Reference proteome</keyword>